<dbReference type="InterPro" id="IPR012347">
    <property type="entry name" value="Ferritin-like"/>
</dbReference>
<protein>
    <recommendedName>
        <fullName evidence="3">DUF305 domain-containing protein</fullName>
    </recommendedName>
</protein>
<reference evidence="1 2" key="1">
    <citation type="submission" date="2017-02" db="EMBL/GenBank/DDBJ databases">
        <title>Complete genome sequence of Brachyspira hampsonii genomovar I strain NSH-16 (ATCC BAA-2463).</title>
        <authorList>
            <person name="Mirajkar N.S."/>
            <person name="Gebhart C.J."/>
        </authorList>
    </citation>
    <scope>NUCLEOTIDE SEQUENCE [LARGE SCALE GENOMIC DNA]</scope>
    <source>
        <strain evidence="1 2">NSH-16</strain>
    </source>
</reference>
<gene>
    <name evidence="1" type="ORF">BHAMNSH16_08810</name>
</gene>
<dbReference type="Proteomes" id="UP000264880">
    <property type="component" value="Chromosome"/>
</dbReference>
<keyword evidence="2" id="KW-1185">Reference proteome</keyword>
<evidence type="ECO:0000313" key="2">
    <source>
        <dbReference type="Proteomes" id="UP000264880"/>
    </source>
</evidence>
<proteinExistence type="predicted"/>
<sequence>MDSMNVKGSEIIDLMHASMMEQPFQKTKNIDDDFLFNMIPHHQASLDVSKKILEYTKDDKINCK</sequence>
<dbReference type="AlphaFoldDB" id="A0AAC9XLB5"/>
<evidence type="ECO:0000313" key="1">
    <source>
        <dbReference type="EMBL" id="ASJ21734.1"/>
    </source>
</evidence>
<accession>A0AAC9XLB5</accession>
<name>A0AAC9XLB5_9SPIR</name>
<dbReference type="Gene3D" id="1.20.1260.10">
    <property type="match status" value="1"/>
</dbReference>
<organism evidence="1 2">
    <name type="scientific">Brachyspira hampsonii</name>
    <dbReference type="NCBI Taxonomy" id="1287055"/>
    <lineage>
        <taxon>Bacteria</taxon>
        <taxon>Pseudomonadati</taxon>
        <taxon>Spirochaetota</taxon>
        <taxon>Spirochaetia</taxon>
        <taxon>Brachyspirales</taxon>
        <taxon>Brachyspiraceae</taxon>
        <taxon>Brachyspira</taxon>
    </lineage>
</organism>
<dbReference type="EMBL" id="CP019914">
    <property type="protein sequence ID" value="ASJ21734.1"/>
    <property type="molecule type" value="Genomic_DNA"/>
</dbReference>
<dbReference type="KEGG" id="bhp:BHAMNSH16_08810"/>
<evidence type="ECO:0008006" key="3">
    <source>
        <dbReference type="Google" id="ProtNLM"/>
    </source>
</evidence>